<dbReference type="GO" id="GO:0072344">
    <property type="term" value="P:rescue of stalled ribosome"/>
    <property type="evidence" value="ECO:0007669"/>
    <property type="project" value="TreeGrafter"/>
</dbReference>
<dbReference type="PANTHER" id="PTHR15239">
    <property type="entry name" value="NUCLEAR EXPORT MEDIATOR FACTOR NEMF"/>
    <property type="match status" value="1"/>
</dbReference>
<dbReference type="GO" id="GO:0019843">
    <property type="term" value="F:rRNA binding"/>
    <property type="evidence" value="ECO:0007669"/>
    <property type="project" value="UniProtKB-KW"/>
</dbReference>
<keyword evidence="1" id="KW-0820">tRNA-binding</keyword>
<dbReference type="Gene3D" id="2.30.310.10">
    <property type="entry name" value="ibrinogen binding protein from staphylococcus aureus domain"/>
    <property type="match status" value="1"/>
</dbReference>
<dbReference type="GO" id="GO:0000049">
    <property type="term" value="F:tRNA binding"/>
    <property type="evidence" value="ECO:0007669"/>
    <property type="project" value="UniProtKB-KW"/>
</dbReference>
<organism evidence="5 6">
    <name type="scientific">Staphylococcus aureus</name>
    <dbReference type="NCBI Taxonomy" id="1280"/>
    <lineage>
        <taxon>Bacteria</taxon>
        <taxon>Bacillati</taxon>
        <taxon>Bacillota</taxon>
        <taxon>Bacilli</taxon>
        <taxon>Bacillales</taxon>
        <taxon>Staphylococcaceae</taxon>
        <taxon>Staphylococcus</taxon>
    </lineage>
</organism>
<dbReference type="Gene3D" id="1.10.8.50">
    <property type="match status" value="1"/>
</dbReference>
<dbReference type="GO" id="GO:1990112">
    <property type="term" value="C:RQC complex"/>
    <property type="evidence" value="ECO:0007669"/>
    <property type="project" value="TreeGrafter"/>
</dbReference>
<evidence type="ECO:0000256" key="2">
    <source>
        <dbReference type="ARBA" id="ARBA00022730"/>
    </source>
</evidence>
<proteinExistence type="predicted"/>
<dbReference type="FunFam" id="2.30.310.10:FF:000004">
    <property type="entry name" value="Fibronectin-binding protein A"/>
    <property type="match status" value="1"/>
</dbReference>
<dbReference type="GO" id="GO:0043023">
    <property type="term" value="F:ribosomal large subunit binding"/>
    <property type="evidence" value="ECO:0007669"/>
    <property type="project" value="TreeGrafter"/>
</dbReference>
<dbReference type="Pfam" id="PF05833">
    <property type="entry name" value="NFACT_N"/>
    <property type="match status" value="1"/>
</dbReference>
<evidence type="ECO:0000313" key="6">
    <source>
        <dbReference type="Proteomes" id="UP000254116"/>
    </source>
</evidence>
<dbReference type="AlphaFoldDB" id="A0A380EI77"/>
<evidence type="ECO:0000256" key="3">
    <source>
        <dbReference type="ARBA" id="ARBA00022884"/>
    </source>
</evidence>
<dbReference type="EMBL" id="UHBY01000003">
    <property type="protein sequence ID" value="SUL34635.1"/>
    <property type="molecule type" value="Genomic_DNA"/>
</dbReference>
<dbReference type="InterPro" id="IPR051608">
    <property type="entry name" value="RQC_Subunit_NEMF"/>
</dbReference>
<keyword evidence="3" id="KW-0694">RNA-binding</keyword>
<name>A0A380EI77_STAAU</name>
<gene>
    <name evidence="5" type="ORF">NCTC10702_01911</name>
</gene>
<reference evidence="5 6" key="1">
    <citation type="submission" date="2018-06" db="EMBL/GenBank/DDBJ databases">
        <authorList>
            <consortium name="Pathogen Informatics"/>
            <person name="Doyle S."/>
        </authorList>
    </citation>
    <scope>NUCLEOTIDE SEQUENCE [LARGE SCALE GENOMIC DNA]</scope>
    <source>
        <strain evidence="5 6">NCTC10702</strain>
    </source>
</reference>
<dbReference type="Proteomes" id="UP000254116">
    <property type="component" value="Unassembled WGS sequence"/>
</dbReference>
<evidence type="ECO:0000256" key="4">
    <source>
        <dbReference type="ARBA" id="ARBA00022917"/>
    </source>
</evidence>
<evidence type="ECO:0000313" key="5">
    <source>
        <dbReference type="EMBL" id="SUL34635.1"/>
    </source>
</evidence>
<evidence type="ECO:0000256" key="1">
    <source>
        <dbReference type="ARBA" id="ARBA00022555"/>
    </source>
</evidence>
<keyword evidence="4" id="KW-0648">Protein biosynthesis</keyword>
<accession>A0A380EI77</accession>
<protein>
    <submittedName>
        <fullName evidence="5">Fibronectin/fibrinogen-binding protein</fullName>
    </submittedName>
</protein>
<sequence>MAYDGLFTKKMVESLQFLTTGRVHKINQPDNDTILMVVRQNRQNHQLLLSIHPNFSRLQLTTKKYDNPFNPPMFARVFRKHLEGGIIESIKQIGNDRRIEIDIKSKDEIGDTIYRTVILEIMGKHSNLILVDENRKIIEGFKHLTPNTNHYRTVMPGFNYEAPPTQHKINPYDITGAEVLKYIDFNAGNIAKQLLNQFEGFSPLITNEIVSRRQL</sequence>
<dbReference type="PANTHER" id="PTHR15239:SF6">
    <property type="entry name" value="RIBOSOME QUALITY CONTROL COMPLEX SUBUNIT NEMF"/>
    <property type="match status" value="1"/>
</dbReference>
<keyword evidence="2" id="KW-0699">rRNA-binding</keyword>